<protein>
    <submittedName>
        <fullName evidence="1">Uncharacterized protein</fullName>
    </submittedName>
</protein>
<dbReference type="Proteomes" id="UP000827220">
    <property type="component" value="Segment"/>
</dbReference>
<gene>
    <name evidence="1" type="ORF">CPT_Paku_001</name>
</gene>
<organism evidence="1 2">
    <name type="scientific">Burkholderia phage Paku</name>
    <dbReference type="NCBI Taxonomy" id="2859650"/>
    <lineage>
        <taxon>Viruses</taxon>
        <taxon>Duplodnaviria</taxon>
        <taxon>Heunggongvirae</taxon>
        <taxon>Uroviricota</taxon>
        <taxon>Caudoviricetes</taxon>
        <taxon>Autographivirales</taxon>
        <taxon>Autonotataviridae</taxon>
        <taxon>Pakuvirus</taxon>
        <taxon>Pakuvirus paku</taxon>
    </lineage>
</organism>
<keyword evidence="2" id="KW-1185">Reference proteome</keyword>
<accession>A0AAE7WMR5</accession>
<proteinExistence type="predicted"/>
<evidence type="ECO:0000313" key="2">
    <source>
        <dbReference type="Proteomes" id="UP000827220"/>
    </source>
</evidence>
<evidence type="ECO:0000313" key="1">
    <source>
        <dbReference type="EMBL" id="QYW02295.1"/>
    </source>
</evidence>
<sequence length="30" mass="3495">MTERARAKPSKDSERRCMALATFWLHSPMS</sequence>
<dbReference type="EMBL" id="MZ326863">
    <property type="protein sequence ID" value="QYW02295.1"/>
    <property type="molecule type" value="Genomic_DNA"/>
</dbReference>
<name>A0AAE7WMR5_9CAUD</name>
<reference evidence="1" key="1">
    <citation type="submission" date="2021-06" db="EMBL/GenBank/DDBJ databases">
        <title>Complete genome sequence of Burkholderia cenocepacia phage Paku.</title>
        <authorList>
            <person name="Rezene S."/>
            <person name="Yao G."/>
            <person name="Burrowes B."/>
            <person name="Liu M."/>
            <person name="Gill J."/>
        </authorList>
    </citation>
    <scope>NUCLEOTIDE SEQUENCE</scope>
</reference>